<dbReference type="GO" id="GO:0000155">
    <property type="term" value="F:phosphorelay sensor kinase activity"/>
    <property type="evidence" value="ECO:0007669"/>
    <property type="project" value="InterPro"/>
</dbReference>
<evidence type="ECO:0000256" key="9">
    <source>
        <dbReference type="ARBA" id="ARBA00022989"/>
    </source>
</evidence>
<dbReference type="OrthoDB" id="9786919at2"/>
<dbReference type="PANTHER" id="PTHR45436">
    <property type="entry name" value="SENSOR HISTIDINE KINASE YKOH"/>
    <property type="match status" value="1"/>
</dbReference>
<gene>
    <name evidence="16" type="ORF">BF93_18500</name>
</gene>
<dbReference type="AlphaFoldDB" id="Z9JSJ9"/>
<feature type="region of interest" description="Disordered" evidence="12">
    <location>
        <begin position="1"/>
        <end position="20"/>
    </location>
</feature>
<dbReference type="RefSeq" id="WP_038372408.1">
    <property type="nucleotide sequence ID" value="NZ_BAAAOW010000002.1"/>
</dbReference>
<dbReference type="PATRIC" id="fig|396014.3.peg.2034"/>
<feature type="transmembrane region" description="Helical" evidence="13">
    <location>
        <begin position="29"/>
        <end position="48"/>
    </location>
</feature>
<evidence type="ECO:0000256" key="10">
    <source>
        <dbReference type="ARBA" id="ARBA00023012"/>
    </source>
</evidence>
<dbReference type="SUPFAM" id="SSF47384">
    <property type="entry name" value="Homodimeric domain of signal transducing histidine kinase"/>
    <property type="match status" value="1"/>
</dbReference>
<keyword evidence="10" id="KW-0902">Two-component regulatory system</keyword>
<dbReference type="InterPro" id="IPR003594">
    <property type="entry name" value="HATPase_dom"/>
</dbReference>
<evidence type="ECO:0000313" key="16">
    <source>
        <dbReference type="EMBL" id="EWS81159.1"/>
    </source>
</evidence>
<evidence type="ECO:0000256" key="1">
    <source>
        <dbReference type="ARBA" id="ARBA00000085"/>
    </source>
</evidence>
<dbReference type="SUPFAM" id="SSF55874">
    <property type="entry name" value="ATPase domain of HSP90 chaperone/DNA topoisomerase II/histidine kinase"/>
    <property type="match status" value="1"/>
</dbReference>
<evidence type="ECO:0000256" key="2">
    <source>
        <dbReference type="ARBA" id="ARBA00001968"/>
    </source>
</evidence>
<evidence type="ECO:0000256" key="4">
    <source>
        <dbReference type="ARBA" id="ARBA00012438"/>
    </source>
</evidence>
<dbReference type="SMART" id="SM00388">
    <property type="entry name" value="HisKA"/>
    <property type="match status" value="1"/>
</dbReference>
<feature type="domain" description="HAMP" evidence="15">
    <location>
        <begin position="209"/>
        <end position="271"/>
    </location>
</feature>
<keyword evidence="7 13" id="KW-0812">Transmembrane</keyword>
<evidence type="ECO:0000256" key="5">
    <source>
        <dbReference type="ARBA" id="ARBA00022553"/>
    </source>
</evidence>
<comment type="subcellular location">
    <subcellularLocation>
        <location evidence="3">Cell membrane</location>
    </subcellularLocation>
</comment>
<proteinExistence type="predicted"/>
<dbReference type="InterPro" id="IPR036097">
    <property type="entry name" value="HisK_dim/P_sf"/>
</dbReference>
<dbReference type="PROSITE" id="PS50885">
    <property type="entry name" value="HAMP"/>
    <property type="match status" value="1"/>
</dbReference>
<dbReference type="PRINTS" id="PR00344">
    <property type="entry name" value="BCTRLSENSOR"/>
</dbReference>
<dbReference type="EMBL" id="JDYK01000009">
    <property type="protein sequence ID" value="EWS81159.1"/>
    <property type="molecule type" value="Genomic_DNA"/>
</dbReference>
<keyword evidence="17" id="KW-1185">Reference proteome</keyword>
<dbReference type="EC" id="2.7.13.3" evidence="4"/>
<evidence type="ECO:0000313" key="17">
    <source>
        <dbReference type="Proteomes" id="UP000023067"/>
    </source>
</evidence>
<dbReference type="CDD" id="cd00082">
    <property type="entry name" value="HisKA"/>
    <property type="match status" value="1"/>
</dbReference>
<dbReference type="STRING" id="396014.BF93_18500"/>
<dbReference type="InterPro" id="IPR050428">
    <property type="entry name" value="TCS_sensor_his_kinase"/>
</dbReference>
<evidence type="ECO:0000256" key="3">
    <source>
        <dbReference type="ARBA" id="ARBA00004236"/>
    </source>
</evidence>
<feature type="domain" description="Histidine kinase" evidence="14">
    <location>
        <begin position="286"/>
        <end position="499"/>
    </location>
</feature>
<dbReference type="InterPro" id="IPR003661">
    <property type="entry name" value="HisK_dim/P_dom"/>
</dbReference>
<dbReference type="PANTHER" id="PTHR45436:SF5">
    <property type="entry name" value="SENSOR HISTIDINE KINASE TRCS"/>
    <property type="match status" value="1"/>
</dbReference>
<dbReference type="Pfam" id="PF00512">
    <property type="entry name" value="HisKA"/>
    <property type="match status" value="1"/>
</dbReference>
<dbReference type="PROSITE" id="PS50109">
    <property type="entry name" value="HIS_KIN"/>
    <property type="match status" value="1"/>
</dbReference>
<dbReference type="Pfam" id="PF00672">
    <property type="entry name" value="HAMP"/>
    <property type="match status" value="1"/>
</dbReference>
<evidence type="ECO:0000256" key="13">
    <source>
        <dbReference type="SAM" id="Phobius"/>
    </source>
</evidence>
<dbReference type="Gene3D" id="3.30.565.10">
    <property type="entry name" value="Histidine kinase-like ATPase, C-terminal domain"/>
    <property type="match status" value="1"/>
</dbReference>
<dbReference type="CDD" id="cd00075">
    <property type="entry name" value="HATPase"/>
    <property type="match status" value="1"/>
</dbReference>
<dbReference type="Proteomes" id="UP000023067">
    <property type="component" value="Unassembled WGS sequence"/>
</dbReference>
<sequence>MTAVDAPAGPGDSEDAPQRALRRRASLRTALVAVLLAALAAVLLIVAVTTHVSLRSQLDAQLDAELARTLARGPGPQPSGDLLAFLDAPGQGEYLLGAVLEDGTAVRGAWRDDDGDLEPLTAQDLARISAALEEEDGTRDVSLSIGRYRITEEDPVAGRGPGGGGAAELAVGIRTDSADLTIARLDLTLALVSLAALLVTGLAGSAIVRRTLRPLEQVASVAARVADMPLEQGSVALTERVDPELARAGTEVGEVGRALNALLENVDGALDARHRSEERMRRFIADASHELRTPLTAIRGYTELLRMTEPLGDRGAESLERMEAQSARMTALVEDLLLLARLDDGAPREQQRLDLAELLMEAAMDARVTAREHTWRLDLPDEPVEVLGDPRQLAQVLANLLSNARKHTPAGTTVQVRLRLHGREAVLEVADDGPGIDPSVQGDVFDRFTRADRARSGRDGTTGLGLPIVRAIVVSHGGDIALDSRPGSTVFTVRLPLAPPAV</sequence>
<dbReference type="GO" id="GO:0005509">
    <property type="term" value="F:calcium ion binding"/>
    <property type="evidence" value="ECO:0007669"/>
    <property type="project" value="UniProtKB-ARBA"/>
</dbReference>
<comment type="caution">
    <text evidence="16">The sequence shown here is derived from an EMBL/GenBank/DDBJ whole genome shotgun (WGS) entry which is preliminary data.</text>
</comment>
<keyword evidence="9 13" id="KW-1133">Transmembrane helix</keyword>
<accession>Z9JSJ9</accession>
<dbReference type="InterPro" id="IPR004358">
    <property type="entry name" value="Sig_transdc_His_kin-like_C"/>
</dbReference>
<comment type="cofactor">
    <cofactor evidence="2">
        <name>a divalent metal cation</name>
        <dbReference type="ChEBI" id="CHEBI:60240"/>
    </cofactor>
</comment>
<dbReference type="Gene3D" id="6.10.340.10">
    <property type="match status" value="1"/>
</dbReference>
<keyword evidence="6" id="KW-0808">Transferase</keyword>
<evidence type="ECO:0000256" key="11">
    <source>
        <dbReference type="ARBA" id="ARBA00023136"/>
    </source>
</evidence>
<reference evidence="16 17" key="1">
    <citation type="submission" date="2014-02" db="EMBL/GenBank/DDBJ databases">
        <title>Genome sequence of Brachybacterium phenoliresistens strain W13A50.</title>
        <authorList>
            <person name="Wang X."/>
        </authorList>
    </citation>
    <scope>NUCLEOTIDE SEQUENCE [LARGE SCALE GENOMIC DNA]</scope>
    <source>
        <strain evidence="16 17">W13A50</strain>
    </source>
</reference>
<organism evidence="16 17">
    <name type="scientific">Brachybacterium phenoliresistens</name>
    <dbReference type="NCBI Taxonomy" id="396014"/>
    <lineage>
        <taxon>Bacteria</taxon>
        <taxon>Bacillati</taxon>
        <taxon>Actinomycetota</taxon>
        <taxon>Actinomycetes</taxon>
        <taxon>Micrococcales</taxon>
        <taxon>Dermabacteraceae</taxon>
        <taxon>Brachybacterium</taxon>
    </lineage>
</organism>
<dbReference type="SMART" id="SM00304">
    <property type="entry name" value="HAMP"/>
    <property type="match status" value="1"/>
</dbReference>
<evidence type="ECO:0000256" key="7">
    <source>
        <dbReference type="ARBA" id="ARBA00022692"/>
    </source>
</evidence>
<keyword evidence="5" id="KW-0597">Phosphoprotein</keyword>
<evidence type="ECO:0000259" key="15">
    <source>
        <dbReference type="PROSITE" id="PS50885"/>
    </source>
</evidence>
<evidence type="ECO:0000256" key="6">
    <source>
        <dbReference type="ARBA" id="ARBA00022679"/>
    </source>
</evidence>
<dbReference type="eggNOG" id="COG2205">
    <property type="taxonomic scope" value="Bacteria"/>
</dbReference>
<comment type="catalytic activity">
    <reaction evidence="1">
        <text>ATP + protein L-histidine = ADP + protein N-phospho-L-histidine.</text>
        <dbReference type="EC" id="2.7.13.3"/>
    </reaction>
</comment>
<dbReference type="FunFam" id="3.30.565.10:FF:000006">
    <property type="entry name" value="Sensor histidine kinase WalK"/>
    <property type="match status" value="1"/>
</dbReference>
<dbReference type="GO" id="GO:0005886">
    <property type="term" value="C:plasma membrane"/>
    <property type="evidence" value="ECO:0007669"/>
    <property type="project" value="UniProtKB-SubCell"/>
</dbReference>
<evidence type="ECO:0000256" key="8">
    <source>
        <dbReference type="ARBA" id="ARBA00022777"/>
    </source>
</evidence>
<evidence type="ECO:0000256" key="12">
    <source>
        <dbReference type="SAM" id="MobiDB-lite"/>
    </source>
</evidence>
<dbReference type="Gene3D" id="1.10.287.130">
    <property type="match status" value="1"/>
</dbReference>
<dbReference type="InterPro" id="IPR005467">
    <property type="entry name" value="His_kinase_dom"/>
</dbReference>
<name>Z9JSJ9_9MICO</name>
<dbReference type="InterPro" id="IPR036890">
    <property type="entry name" value="HATPase_C_sf"/>
</dbReference>
<keyword evidence="8 16" id="KW-0418">Kinase</keyword>
<dbReference type="FunFam" id="1.10.287.130:FF:000001">
    <property type="entry name" value="Two-component sensor histidine kinase"/>
    <property type="match status" value="1"/>
</dbReference>
<protein>
    <recommendedName>
        <fullName evidence="4">histidine kinase</fullName>
        <ecNumber evidence="4">2.7.13.3</ecNumber>
    </recommendedName>
</protein>
<evidence type="ECO:0000259" key="14">
    <source>
        <dbReference type="PROSITE" id="PS50109"/>
    </source>
</evidence>
<dbReference type="SMART" id="SM00387">
    <property type="entry name" value="HATPase_c"/>
    <property type="match status" value="1"/>
</dbReference>
<dbReference type="HOGENOM" id="CLU_000445_89_6_11"/>
<dbReference type="InterPro" id="IPR003660">
    <property type="entry name" value="HAMP_dom"/>
</dbReference>
<keyword evidence="11 13" id="KW-0472">Membrane</keyword>
<dbReference type="Pfam" id="PF02518">
    <property type="entry name" value="HATPase_c"/>
    <property type="match status" value="1"/>
</dbReference>